<keyword evidence="2" id="KW-0472">Membrane</keyword>
<feature type="transmembrane region" description="Helical" evidence="2">
    <location>
        <begin position="84"/>
        <end position="104"/>
    </location>
</feature>
<reference evidence="3 4" key="1">
    <citation type="submission" date="2020-03" db="EMBL/GenBank/DDBJ databases">
        <title>Whole genome shotgun sequence of Phytohabitans flavus NBRC 107702.</title>
        <authorList>
            <person name="Komaki H."/>
            <person name="Tamura T."/>
        </authorList>
    </citation>
    <scope>NUCLEOTIDE SEQUENCE [LARGE SCALE GENOMIC DNA]</scope>
    <source>
        <strain evidence="3 4">NBRC 107702</strain>
    </source>
</reference>
<evidence type="ECO:0000313" key="4">
    <source>
        <dbReference type="Proteomes" id="UP000502508"/>
    </source>
</evidence>
<proteinExistence type="predicted"/>
<dbReference type="KEGG" id="pfla:Pflav_013640"/>
<feature type="compositionally biased region" description="Basic and acidic residues" evidence="1">
    <location>
        <begin position="168"/>
        <end position="185"/>
    </location>
</feature>
<evidence type="ECO:0000313" key="3">
    <source>
        <dbReference type="EMBL" id="BCB74954.1"/>
    </source>
</evidence>
<organism evidence="3 4">
    <name type="scientific">Phytohabitans flavus</name>
    <dbReference type="NCBI Taxonomy" id="1076124"/>
    <lineage>
        <taxon>Bacteria</taxon>
        <taxon>Bacillati</taxon>
        <taxon>Actinomycetota</taxon>
        <taxon>Actinomycetes</taxon>
        <taxon>Micromonosporales</taxon>
        <taxon>Micromonosporaceae</taxon>
    </lineage>
</organism>
<evidence type="ECO:0000256" key="1">
    <source>
        <dbReference type="SAM" id="MobiDB-lite"/>
    </source>
</evidence>
<name>A0A6F8XMA1_9ACTN</name>
<keyword evidence="4" id="KW-1185">Reference proteome</keyword>
<keyword evidence="2" id="KW-1133">Transmembrane helix</keyword>
<dbReference type="AlphaFoldDB" id="A0A6F8XMA1"/>
<protein>
    <recommendedName>
        <fullName evidence="5">DUF2269 domain-containing protein</fullName>
    </recommendedName>
</protein>
<sequence length="185" mass="20024">MMSPRVRRFALTVHVSTSVGWLGAVVVFLVLAVLAMVSRDLQVVRSAYLVMEPAAWYVLLPFAVASLASGLVQPLGTMWGLVRHYWVLFKLAINVGAVLVLLMYTQTLASLADAAARTTLTRDELGAMGASPTIHSVLALALLLAATALAIYKPRGTTPFARRRRRRPGADNRELARRGADPLSS</sequence>
<dbReference type="Proteomes" id="UP000502508">
    <property type="component" value="Chromosome"/>
</dbReference>
<accession>A0A6F8XMA1</accession>
<feature type="transmembrane region" description="Helical" evidence="2">
    <location>
        <begin position="133"/>
        <end position="152"/>
    </location>
</feature>
<feature type="transmembrane region" description="Helical" evidence="2">
    <location>
        <begin position="12"/>
        <end position="34"/>
    </location>
</feature>
<feature type="transmembrane region" description="Helical" evidence="2">
    <location>
        <begin position="54"/>
        <end position="72"/>
    </location>
</feature>
<evidence type="ECO:0008006" key="5">
    <source>
        <dbReference type="Google" id="ProtNLM"/>
    </source>
</evidence>
<gene>
    <name evidence="3" type="ORF">Pflav_013640</name>
</gene>
<keyword evidence="2" id="KW-0812">Transmembrane</keyword>
<dbReference type="EMBL" id="AP022870">
    <property type="protein sequence ID" value="BCB74954.1"/>
    <property type="molecule type" value="Genomic_DNA"/>
</dbReference>
<evidence type="ECO:0000256" key="2">
    <source>
        <dbReference type="SAM" id="Phobius"/>
    </source>
</evidence>
<feature type="region of interest" description="Disordered" evidence="1">
    <location>
        <begin position="161"/>
        <end position="185"/>
    </location>
</feature>
<reference evidence="3 4" key="2">
    <citation type="submission" date="2020-03" db="EMBL/GenBank/DDBJ databases">
        <authorList>
            <person name="Ichikawa N."/>
            <person name="Kimura A."/>
            <person name="Kitahashi Y."/>
            <person name="Uohara A."/>
        </authorList>
    </citation>
    <scope>NUCLEOTIDE SEQUENCE [LARGE SCALE GENOMIC DNA]</scope>
    <source>
        <strain evidence="3 4">NBRC 107702</strain>
    </source>
</reference>